<reference evidence="6 7" key="1">
    <citation type="submission" date="2020-04" db="EMBL/GenBank/DDBJ databases">
        <authorList>
            <person name="Liu S."/>
        </authorList>
    </citation>
    <scope>NUCLEOTIDE SEQUENCE [LARGE SCALE GENOMIC DNA]</scope>
    <source>
        <strain evidence="6 7">CGMCC 1.15091</strain>
    </source>
</reference>
<dbReference type="InterPro" id="IPR003961">
    <property type="entry name" value="FN3_dom"/>
</dbReference>
<comment type="caution">
    <text evidence="6">The sequence shown here is derived from an EMBL/GenBank/DDBJ whole genome shotgun (WGS) entry which is preliminary data.</text>
</comment>
<gene>
    <name evidence="6" type="ORF">HER39_18110</name>
</gene>
<dbReference type="InterPro" id="IPR013783">
    <property type="entry name" value="Ig-like_fold"/>
</dbReference>
<feature type="domain" description="Fibronectin type-III" evidence="5">
    <location>
        <begin position="354"/>
        <end position="442"/>
    </location>
</feature>
<dbReference type="SMART" id="SM00060">
    <property type="entry name" value="FN3"/>
    <property type="match status" value="4"/>
</dbReference>
<dbReference type="InterPro" id="IPR050964">
    <property type="entry name" value="Striated_Muscle_Regulatory"/>
</dbReference>
<proteinExistence type="predicted"/>
<dbReference type="PANTHER" id="PTHR13817:SF73">
    <property type="entry name" value="FIBRONECTIN TYPE-III DOMAIN-CONTAINING PROTEIN"/>
    <property type="match status" value="1"/>
</dbReference>
<dbReference type="PANTHER" id="PTHR13817">
    <property type="entry name" value="TITIN"/>
    <property type="match status" value="1"/>
</dbReference>
<organism evidence="6 7">
    <name type="scientific">Arthrobacter deserti</name>
    <dbReference type="NCBI Taxonomy" id="1742687"/>
    <lineage>
        <taxon>Bacteria</taxon>
        <taxon>Bacillati</taxon>
        <taxon>Actinomycetota</taxon>
        <taxon>Actinomycetes</taxon>
        <taxon>Micrococcales</taxon>
        <taxon>Micrococcaceae</taxon>
        <taxon>Arthrobacter</taxon>
    </lineage>
</organism>
<feature type="non-terminal residue" evidence="6">
    <location>
        <position position="505"/>
    </location>
</feature>
<feature type="region of interest" description="Disordered" evidence="4">
    <location>
        <begin position="429"/>
        <end position="452"/>
    </location>
</feature>
<dbReference type="EMBL" id="JAAZSR010000541">
    <property type="protein sequence ID" value="NKX52452.1"/>
    <property type="molecule type" value="Genomic_DNA"/>
</dbReference>
<evidence type="ECO:0000259" key="5">
    <source>
        <dbReference type="PROSITE" id="PS50853"/>
    </source>
</evidence>
<dbReference type="InterPro" id="IPR036116">
    <property type="entry name" value="FN3_sf"/>
</dbReference>
<name>A0ABX1JT23_9MICC</name>
<protein>
    <submittedName>
        <fullName evidence="6">Fibronectin type III domain-containing protein</fullName>
    </submittedName>
</protein>
<feature type="non-terminal residue" evidence="6">
    <location>
        <position position="1"/>
    </location>
</feature>
<dbReference type="Gene3D" id="2.60.40.10">
    <property type="entry name" value="Immunoglobulins"/>
    <property type="match status" value="4"/>
</dbReference>
<feature type="domain" description="Fibronectin type-III" evidence="5">
    <location>
        <begin position="158"/>
        <end position="258"/>
    </location>
</feature>
<keyword evidence="2" id="KW-0326">Glycosidase</keyword>
<sequence length="505" mass="50916">KGAYGTLHVNRDTGAYVFVPADDAIDARQDGGSETFSFTASAGGKTVQKPFTVDVVVPATAPAAPAGPKAAAGPERVDLTWKAPSWTGGAPVTGYRIEQSTDGGTTWSVVEQNTGSTDTRYSAKGLANGREASSRISAVNRNGTGPSSQVITATPLDVPGAPVDVTAAPADRKVEVSWTAPKNDGGAPVTGYRIEQSTDGGTTWTVVEQNTGSTGTRYSAEGLANGRTVSFRIAAINAAGTGKVSNEAAAAPRTVPGAAAGLKAAAGDGQVKLTWTAPEDDGGAPVTGYRIEQYNPETKTWRAAGATKDAKTSYTVTGLPNGVEAAFRVSPVNDAGTGKAGSAAAATPRTVPGAAEITGIEPGNRKLAVEFDGPSSDGGAEITGYEYSLDGGETWNTAGDGSGPLVIDGLNNGEDYSVLVRAVNAAGAGAPSEAVEASPERAPVPDESGTDLPEVPAGDTELLIDGAAEPFTISLENGTWTVTGDGFSIDLEAVNGDGAKLAIDD</sequence>
<keyword evidence="2" id="KW-0378">Hydrolase</keyword>
<dbReference type="PRINTS" id="PR00014">
    <property type="entry name" value="FNTYPEIII"/>
</dbReference>
<keyword evidence="7" id="KW-1185">Reference proteome</keyword>
<dbReference type="PROSITE" id="PS50853">
    <property type="entry name" value="FN3"/>
    <property type="match status" value="4"/>
</dbReference>
<keyword evidence="3" id="KW-0119">Carbohydrate metabolism</keyword>
<evidence type="ECO:0000256" key="2">
    <source>
        <dbReference type="ARBA" id="ARBA00023295"/>
    </source>
</evidence>
<accession>A0ABX1JT23</accession>
<evidence type="ECO:0000313" key="6">
    <source>
        <dbReference type="EMBL" id="NKX52452.1"/>
    </source>
</evidence>
<evidence type="ECO:0000256" key="1">
    <source>
        <dbReference type="ARBA" id="ARBA00022737"/>
    </source>
</evidence>
<evidence type="ECO:0000256" key="4">
    <source>
        <dbReference type="SAM" id="MobiDB-lite"/>
    </source>
</evidence>
<evidence type="ECO:0000256" key="3">
    <source>
        <dbReference type="ARBA" id="ARBA00023326"/>
    </source>
</evidence>
<dbReference type="SUPFAM" id="SSF49265">
    <property type="entry name" value="Fibronectin type III"/>
    <property type="match status" value="2"/>
</dbReference>
<evidence type="ECO:0000313" key="7">
    <source>
        <dbReference type="Proteomes" id="UP000523795"/>
    </source>
</evidence>
<feature type="domain" description="Fibronectin type-III" evidence="5">
    <location>
        <begin position="259"/>
        <end position="353"/>
    </location>
</feature>
<dbReference type="Proteomes" id="UP000523795">
    <property type="component" value="Unassembled WGS sequence"/>
</dbReference>
<feature type="domain" description="Fibronectin type-III" evidence="5">
    <location>
        <begin position="61"/>
        <end position="157"/>
    </location>
</feature>
<dbReference type="CDD" id="cd00063">
    <property type="entry name" value="FN3"/>
    <property type="match status" value="4"/>
</dbReference>
<dbReference type="Pfam" id="PF00041">
    <property type="entry name" value="fn3"/>
    <property type="match status" value="4"/>
</dbReference>
<keyword evidence="3" id="KW-0624">Polysaccharide degradation</keyword>
<keyword evidence="1" id="KW-0677">Repeat</keyword>